<dbReference type="InterPro" id="IPR005119">
    <property type="entry name" value="LysR_subst-bd"/>
</dbReference>
<evidence type="ECO:0000313" key="6">
    <source>
        <dbReference type="EMBL" id="SHH91158.1"/>
    </source>
</evidence>
<organism evidence="6 7">
    <name type="scientific">Vibrio aerogenes CECT 7868</name>
    <dbReference type="NCBI Taxonomy" id="1216006"/>
    <lineage>
        <taxon>Bacteria</taxon>
        <taxon>Pseudomonadati</taxon>
        <taxon>Pseudomonadota</taxon>
        <taxon>Gammaproteobacteria</taxon>
        <taxon>Vibrionales</taxon>
        <taxon>Vibrionaceae</taxon>
        <taxon>Vibrio</taxon>
    </lineage>
</organism>
<dbReference type="SUPFAM" id="SSF53850">
    <property type="entry name" value="Periplasmic binding protein-like II"/>
    <property type="match status" value="1"/>
</dbReference>
<accession>A0A1M5WUQ0</accession>
<comment type="similarity">
    <text evidence="1">Belongs to the LysR transcriptional regulatory family.</text>
</comment>
<dbReference type="PROSITE" id="PS50931">
    <property type="entry name" value="HTH_LYSR"/>
    <property type="match status" value="1"/>
</dbReference>
<dbReference type="InterPro" id="IPR000847">
    <property type="entry name" value="LysR_HTH_N"/>
</dbReference>
<evidence type="ECO:0000259" key="5">
    <source>
        <dbReference type="PROSITE" id="PS50931"/>
    </source>
</evidence>
<dbReference type="PRINTS" id="PR00039">
    <property type="entry name" value="HTHLYSR"/>
</dbReference>
<name>A0A1M5WUQ0_9VIBR</name>
<dbReference type="AlphaFoldDB" id="A0A1M5WUQ0"/>
<keyword evidence="2" id="KW-0805">Transcription regulation</keyword>
<dbReference type="EMBL" id="FQXZ01000007">
    <property type="protein sequence ID" value="SHH91158.1"/>
    <property type="molecule type" value="Genomic_DNA"/>
</dbReference>
<dbReference type="FunFam" id="1.10.10.10:FF:000001">
    <property type="entry name" value="LysR family transcriptional regulator"/>
    <property type="match status" value="1"/>
</dbReference>
<dbReference type="Proteomes" id="UP000184608">
    <property type="component" value="Unassembled WGS sequence"/>
</dbReference>
<dbReference type="Gene3D" id="3.40.190.10">
    <property type="entry name" value="Periplasmic binding protein-like II"/>
    <property type="match status" value="2"/>
</dbReference>
<dbReference type="RefSeq" id="WP_073602626.1">
    <property type="nucleotide sequence ID" value="NZ_FQXZ01000007.1"/>
</dbReference>
<dbReference type="SUPFAM" id="SSF46785">
    <property type="entry name" value="Winged helix' DNA-binding domain"/>
    <property type="match status" value="1"/>
</dbReference>
<evidence type="ECO:0000256" key="3">
    <source>
        <dbReference type="ARBA" id="ARBA00023125"/>
    </source>
</evidence>
<dbReference type="PANTHER" id="PTHR30346:SF30">
    <property type="entry name" value="SMALL NEUTRAL PROTEASE REGULATORY PROTEIN"/>
    <property type="match status" value="1"/>
</dbReference>
<dbReference type="STRING" id="1216006.VA7868_00874"/>
<reference evidence="6 7" key="1">
    <citation type="submission" date="2016-11" db="EMBL/GenBank/DDBJ databases">
        <authorList>
            <person name="Jaros S."/>
            <person name="Januszkiewicz K."/>
            <person name="Wedrychowicz H."/>
        </authorList>
    </citation>
    <scope>NUCLEOTIDE SEQUENCE [LARGE SCALE GENOMIC DNA]</scope>
    <source>
        <strain evidence="6 7">CECT 7868</strain>
    </source>
</reference>
<keyword evidence="7" id="KW-1185">Reference proteome</keyword>
<gene>
    <name evidence="6" type="primary">hcaR_1</name>
    <name evidence="6" type="ORF">VA7868_00874</name>
</gene>
<dbReference type="Pfam" id="PF03466">
    <property type="entry name" value="LysR_substrate"/>
    <property type="match status" value="1"/>
</dbReference>
<dbReference type="GO" id="GO:0032993">
    <property type="term" value="C:protein-DNA complex"/>
    <property type="evidence" value="ECO:0007669"/>
    <property type="project" value="TreeGrafter"/>
</dbReference>
<sequence length="296" mass="32952">MELRYLKYFVAVAETKHFTRAAERLGIAQPPLSQQIKKLEHEVGAPLFNRLTRGVELTPAGETLYPHAVRILSSVDEALSKVQQVARGEINKIKLGFATSTGMLEKVLTLVHRFQSRHPDIQIIPSEVPMPQLVDNLLDKNVDIAFLRLPCYASEKLEKWELFDDPFVAVLPESNPLSHHHQLSLHQLKDQKLVVFPRETGPGLFDALHQALDNFDIKPQSNISAPQLRATVSMALAGIGIALVPQSLTEHLSGQSKIIPVSDMPLSSRVVLSWNKTSLSEPVRQFIALTKSYGIA</sequence>
<evidence type="ECO:0000313" key="7">
    <source>
        <dbReference type="Proteomes" id="UP000184608"/>
    </source>
</evidence>
<dbReference type="InterPro" id="IPR036388">
    <property type="entry name" value="WH-like_DNA-bd_sf"/>
</dbReference>
<dbReference type="GO" id="GO:0003700">
    <property type="term" value="F:DNA-binding transcription factor activity"/>
    <property type="evidence" value="ECO:0007669"/>
    <property type="project" value="InterPro"/>
</dbReference>
<feature type="domain" description="HTH lysR-type" evidence="5">
    <location>
        <begin position="1"/>
        <end position="58"/>
    </location>
</feature>
<dbReference type="Pfam" id="PF00126">
    <property type="entry name" value="HTH_1"/>
    <property type="match status" value="1"/>
</dbReference>
<evidence type="ECO:0000256" key="2">
    <source>
        <dbReference type="ARBA" id="ARBA00023015"/>
    </source>
</evidence>
<proteinExistence type="inferred from homology"/>
<dbReference type="Gene3D" id="1.10.10.10">
    <property type="entry name" value="Winged helix-like DNA-binding domain superfamily/Winged helix DNA-binding domain"/>
    <property type="match status" value="1"/>
</dbReference>
<dbReference type="GO" id="GO:0003677">
    <property type="term" value="F:DNA binding"/>
    <property type="evidence" value="ECO:0007669"/>
    <property type="project" value="UniProtKB-KW"/>
</dbReference>
<dbReference type="PANTHER" id="PTHR30346">
    <property type="entry name" value="TRANSCRIPTIONAL DUAL REGULATOR HCAR-RELATED"/>
    <property type="match status" value="1"/>
</dbReference>
<keyword evidence="3" id="KW-0238">DNA-binding</keyword>
<keyword evidence="4" id="KW-0804">Transcription</keyword>
<evidence type="ECO:0000256" key="4">
    <source>
        <dbReference type="ARBA" id="ARBA00023163"/>
    </source>
</evidence>
<evidence type="ECO:0000256" key="1">
    <source>
        <dbReference type="ARBA" id="ARBA00009437"/>
    </source>
</evidence>
<dbReference type="OrthoDB" id="646694at2"/>
<dbReference type="InterPro" id="IPR036390">
    <property type="entry name" value="WH_DNA-bd_sf"/>
</dbReference>
<protein>
    <submittedName>
        <fullName evidence="6">Hca operon transcriptional activator</fullName>
    </submittedName>
</protein>